<dbReference type="SUPFAM" id="SSF102405">
    <property type="entry name" value="MCP/YpsA-like"/>
    <property type="match status" value="1"/>
</dbReference>
<proteinExistence type="inferred from homology"/>
<dbReference type="Proteomes" id="UP000070442">
    <property type="component" value="Unassembled WGS sequence"/>
</dbReference>
<gene>
    <name evidence="3" type="ORF">HMPREF1863_01496</name>
</gene>
<dbReference type="PANTHER" id="PTHR43022">
    <property type="entry name" value="PROTEIN SMF"/>
    <property type="match status" value="1"/>
</dbReference>
<dbReference type="GO" id="GO:0009294">
    <property type="term" value="P:DNA-mediated transformation"/>
    <property type="evidence" value="ECO:0007669"/>
    <property type="project" value="InterPro"/>
</dbReference>
<feature type="domain" description="Smf/DprA SLOG" evidence="2">
    <location>
        <begin position="59"/>
        <end position="265"/>
    </location>
</feature>
<organism evidence="3 4">
    <name type="scientific">Aedoeadaptatus coxii</name>
    <dbReference type="NCBI Taxonomy" id="755172"/>
    <lineage>
        <taxon>Bacteria</taxon>
        <taxon>Bacillati</taxon>
        <taxon>Bacillota</taxon>
        <taxon>Tissierellia</taxon>
        <taxon>Tissierellales</taxon>
        <taxon>Peptoniphilaceae</taxon>
        <taxon>Aedoeadaptatus</taxon>
    </lineage>
</organism>
<reference evidence="4" key="1">
    <citation type="submission" date="2016-01" db="EMBL/GenBank/DDBJ databases">
        <authorList>
            <person name="Mitreva M."/>
            <person name="Pepin K.H."/>
            <person name="Mihindukulasuriya K.A."/>
            <person name="Fulton R."/>
            <person name="Fronick C."/>
            <person name="O'Laughlin M."/>
            <person name="Miner T."/>
            <person name="Herter B."/>
            <person name="Rosa B.A."/>
            <person name="Cordes M."/>
            <person name="Tomlinson C."/>
            <person name="Wollam A."/>
            <person name="Palsikar V.B."/>
            <person name="Mardis E.R."/>
            <person name="Wilson R.K."/>
        </authorList>
    </citation>
    <scope>NUCLEOTIDE SEQUENCE [LARGE SCALE GENOMIC DNA]</scope>
    <source>
        <strain evidence="4">DNF00729</strain>
    </source>
</reference>
<keyword evidence="4" id="KW-1185">Reference proteome</keyword>
<comment type="similarity">
    <text evidence="1">Belongs to the DprA/Smf family.</text>
</comment>
<evidence type="ECO:0000256" key="1">
    <source>
        <dbReference type="ARBA" id="ARBA00006525"/>
    </source>
</evidence>
<dbReference type="STRING" id="755172.HMPREF1863_01496"/>
<dbReference type="EMBL" id="LSDG01000045">
    <property type="protein sequence ID" value="KXB64990.1"/>
    <property type="molecule type" value="Genomic_DNA"/>
</dbReference>
<evidence type="ECO:0000313" key="3">
    <source>
        <dbReference type="EMBL" id="KXB64990.1"/>
    </source>
</evidence>
<evidence type="ECO:0000313" key="4">
    <source>
        <dbReference type="Proteomes" id="UP000070442"/>
    </source>
</evidence>
<name>A0A134ABS6_9FIRM</name>
<dbReference type="PATRIC" id="fig|755172.3.peg.1458"/>
<dbReference type="PANTHER" id="PTHR43022:SF1">
    <property type="entry name" value="PROTEIN SMF"/>
    <property type="match status" value="1"/>
</dbReference>
<dbReference type="InterPro" id="IPR057666">
    <property type="entry name" value="DrpA_SLOG"/>
</dbReference>
<dbReference type="NCBIfam" id="TIGR00732">
    <property type="entry name" value="dprA"/>
    <property type="match status" value="1"/>
</dbReference>
<dbReference type="AlphaFoldDB" id="A0A134ABS6"/>
<evidence type="ECO:0000259" key="2">
    <source>
        <dbReference type="Pfam" id="PF02481"/>
    </source>
</evidence>
<dbReference type="InterPro" id="IPR003488">
    <property type="entry name" value="DprA"/>
</dbReference>
<dbReference type="Pfam" id="PF02481">
    <property type="entry name" value="DNA_processg_A"/>
    <property type="match status" value="1"/>
</dbReference>
<protein>
    <submittedName>
        <fullName evidence="3">DNA protecting protein DprA</fullName>
    </submittedName>
</protein>
<dbReference type="Gene3D" id="3.40.50.450">
    <property type="match status" value="1"/>
</dbReference>
<sequence>MACDELLQVYGLLAEDEQLSFDDRIDFSKLGPLKERVEYYLAQDIQRRKEFIENHCIYVLVVGDDFYPEKLALTPNPPVVMYAIGNIELMARPALSVVGARKHTPYGQKMCKKFVGPLAERGLVIVSGLALGIDKLAHIEALDADGDTIAVLGNGIGECFPKSNRSVYERILKKGLVLSEYPPFTPPKPFRYPERNRIISALGDGTLVVEAKERSGSLITARLSAEYGKEVFAICGNLDSIYSRGCNRLILDGAQMVLDVDDIAEDPVFNLKEEKKTVDLSQLSLEEKRLYDSIKNGNQTTESLAVDLGWDMTEILARLTMLELKNYITGVDSQSIELL</sequence>
<comment type="caution">
    <text evidence="3">The sequence shown here is derived from an EMBL/GenBank/DDBJ whole genome shotgun (WGS) entry which is preliminary data.</text>
</comment>
<accession>A0A134ABS6</accession>